<dbReference type="Proteomes" id="UP001314170">
    <property type="component" value="Unassembled WGS sequence"/>
</dbReference>
<dbReference type="AlphaFoldDB" id="A0AAV1SMD0"/>
<protein>
    <submittedName>
        <fullName evidence="2">Uncharacterized protein</fullName>
    </submittedName>
</protein>
<proteinExistence type="predicted"/>
<keyword evidence="3" id="KW-1185">Reference proteome</keyword>
<evidence type="ECO:0000256" key="1">
    <source>
        <dbReference type="SAM" id="MobiDB-lite"/>
    </source>
</evidence>
<evidence type="ECO:0000313" key="3">
    <source>
        <dbReference type="Proteomes" id="UP001314170"/>
    </source>
</evidence>
<dbReference type="EMBL" id="CAWUPB010001194">
    <property type="protein sequence ID" value="CAK7352528.1"/>
    <property type="molecule type" value="Genomic_DNA"/>
</dbReference>
<name>A0AAV1SMD0_9ROSI</name>
<organism evidence="2 3">
    <name type="scientific">Dovyalis caffra</name>
    <dbReference type="NCBI Taxonomy" id="77055"/>
    <lineage>
        <taxon>Eukaryota</taxon>
        <taxon>Viridiplantae</taxon>
        <taxon>Streptophyta</taxon>
        <taxon>Embryophyta</taxon>
        <taxon>Tracheophyta</taxon>
        <taxon>Spermatophyta</taxon>
        <taxon>Magnoliopsida</taxon>
        <taxon>eudicotyledons</taxon>
        <taxon>Gunneridae</taxon>
        <taxon>Pentapetalae</taxon>
        <taxon>rosids</taxon>
        <taxon>fabids</taxon>
        <taxon>Malpighiales</taxon>
        <taxon>Salicaceae</taxon>
        <taxon>Flacourtieae</taxon>
        <taxon>Dovyalis</taxon>
    </lineage>
</organism>
<evidence type="ECO:0000313" key="2">
    <source>
        <dbReference type="EMBL" id="CAK7352528.1"/>
    </source>
</evidence>
<sequence>MEENLDDFDDSSGSGGNRPATKGHLEANQILAAYQASSRSAMIPPGFCKRLNKTVKAMRDHEIGNGTRHKWMKQYTGIGHRSTNHSVLCRA</sequence>
<feature type="compositionally biased region" description="Acidic residues" evidence="1">
    <location>
        <begin position="1"/>
        <end position="10"/>
    </location>
</feature>
<accession>A0AAV1SMD0</accession>
<feature type="region of interest" description="Disordered" evidence="1">
    <location>
        <begin position="1"/>
        <end position="24"/>
    </location>
</feature>
<reference evidence="2 3" key="1">
    <citation type="submission" date="2024-01" db="EMBL/GenBank/DDBJ databases">
        <authorList>
            <person name="Waweru B."/>
        </authorList>
    </citation>
    <scope>NUCLEOTIDE SEQUENCE [LARGE SCALE GENOMIC DNA]</scope>
</reference>
<gene>
    <name evidence="2" type="ORF">DCAF_LOCUS24269</name>
</gene>
<comment type="caution">
    <text evidence="2">The sequence shown here is derived from an EMBL/GenBank/DDBJ whole genome shotgun (WGS) entry which is preliminary data.</text>
</comment>